<dbReference type="OrthoDB" id="64915at2759"/>
<protein>
    <recommendedName>
        <fullName evidence="6">Gfo/Idh/MocA-like oxidoreductase N-terminal domain-containing protein</fullName>
    </recommendedName>
</protein>
<dbReference type="GO" id="GO:0000166">
    <property type="term" value="F:nucleotide binding"/>
    <property type="evidence" value="ECO:0007669"/>
    <property type="project" value="InterPro"/>
</dbReference>
<organism evidence="4 5">
    <name type="scientific">Helicocarpus griseus UAMH5409</name>
    <dbReference type="NCBI Taxonomy" id="1447875"/>
    <lineage>
        <taxon>Eukaryota</taxon>
        <taxon>Fungi</taxon>
        <taxon>Dikarya</taxon>
        <taxon>Ascomycota</taxon>
        <taxon>Pezizomycotina</taxon>
        <taxon>Eurotiomycetes</taxon>
        <taxon>Eurotiomycetidae</taxon>
        <taxon>Onygenales</taxon>
        <taxon>Ajellomycetaceae</taxon>
        <taxon>Helicocarpus</taxon>
    </lineage>
</organism>
<dbReference type="InterPro" id="IPR036291">
    <property type="entry name" value="NAD(P)-bd_dom_sf"/>
</dbReference>
<feature type="domain" description="Gfo/Idh/MocA-like oxidoreductase N-terminal" evidence="2">
    <location>
        <begin position="3"/>
        <end position="122"/>
    </location>
</feature>
<dbReference type="Pfam" id="PF01408">
    <property type="entry name" value="GFO_IDH_MocA"/>
    <property type="match status" value="1"/>
</dbReference>
<feature type="domain" description="GFO/IDH/MocA-like oxidoreductase" evidence="3">
    <location>
        <begin position="147"/>
        <end position="270"/>
    </location>
</feature>
<dbReference type="GO" id="GO:0016491">
    <property type="term" value="F:oxidoreductase activity"/>
    <property type="evidence" value="ECO:0007669"/>
    <property type="project" value="TreeGrafter"/>
</dbReference>
<proteinExistence type="inferred from homology"/>
<accession>A0A2B7XJB1</accession>
<evidence type="ECO:0008006" key="6">
    <source>
        <dbReference type="Google" id="ProtNLM"/>
    </source>
</evidence>
<dbReference type="AlphaFoldDB" id="A0A2B7XJB1"/>
<dbReference type="Proteomes" id="UP000223968">
    <property type="component" value="Unassembled WGS sequence"/>
</dbReference>
<evidence type="ECO:0000313" key="4">
    <source>
        <dbReference type="EMBL" id="PGH08717.1"/>
    </source>
</evidence>
<reference evidence="4 5" key="1">
    <citation type="submission" date="2017-10" db="EMBL/GenBank/DDBJ databases">
        <title>Comparative genomics in systemic dimorphic fungi from Ajellomycetaceae.</title>
        <authorList>
            <person name="Munoz J.F."/>
            <person name="Mcewen J.G."/>
            <person name="Clay O.K."/>
            <person name="Cuomo C.A."/>
        </authorList>
    </citation>
    <scope>NUCLEOTIDE SEQUENCE [LARGE SCALE GENOMIC DNA]</scope>
    <source>
        <strain evidence="4 5">UAMH5409</strain>
    </source>
</reference>
<name>A0A2B7XJB1_9EURO</name>
<dbReference type="SUPFAM" id="SSF55347">
    <property type="entry name" value="Glyceraldehyde-3-phosphate dehydrogenase-like, C-terminal domain"/>
    <property type="match status" value="1"/>
</dbReference>
<dbReference type="Gene3D" id="3.40.50.720">
    <property type="entry name" value="NAD(P)-binding Rossmann-like Domain"/>
    <property type="match status" value="1"/>
</dbReference>
<dbReference type="Pfam" id="PF22725">
    <property type="entry name" value="GFO_IDH_MocA_C3"/>
    <property type="match status" value="1"/>
</dbReference>
<dbReference type="SUPFAM" id="SSF51735">
    <property type="entry name" value="NAD(P)-binding Rossmann-fold domains"/>
    <property type="match status" value="1"/>
</dbReference>
<evidence type="ECO:0000259" key="3">
    <source>
        <dbReference type="Pfam" id="PF22725"/>
    </source>
</evidence>
<comment type="similarity">
    <text evidence="1">Belongs to the Gfo/Idh/MocA family.</text>
</comment>
<evidence type="ECO:0000256" key="1">
    <source>
        <dbReference type="ARBA" id="ARBA00010928"/>
    </source>
</evidence>
<dbReference type="GO" id="GO:0006740">
    <property type="term" value="P:NADPH regeneration"/>
    <property type="evidence" value="ECO:0007669"/>
    <property type="project" value="TreeGrafter"/>
</dbReference>
<comment type="caution">
    <text evidence="4">The sequence shown here is derived from an EMBL/GenBank/DDBJ whole genome shotgun (WGS) entry which is preliminary data.</text>
</comment>
<keyword evidence="5" id="KW-1185">Reference proteome</keyword>
<dbReference type="Gene3D" id="3.30.360.10">
    <property type="entry name" value="Dihydrodipicolinate Reductase, domain 2"/>
    <property type="match status" value="1"/>
</dbReference>
<dbReference type="InterPro" id="IPR055170">
    <property type="entry name" value="GFO_IDH_MocA-like_dom"/>
</dbReference>
<dbReference type="PANTHER" id="PTHR42840:SF5">
    <property type="entry name" value="NAD(P)-BINDING ROSSMANN-FOLD SUPERFAMILY PROTEIN"/>
    <property type="match status" value="1"/>
</dbReference>
<dbReference type="PANTHER" id="PTHR42840">
    <property type="entry name" value="NAD(P)-BINDING ROSSMANN-FOLD SUPERFAMILY PROTEIN-RELATED"/>
    <property type="match status" value="1"/>
</dbReference>
<dbReference type="GO" id="GO:0005737">
    <property type="term" value="C:cytoplasm"/>
    <property type="evidence" value="ECO:0007669"/>
    <property type="project" value="TreeGrafter"/>
</dbReference>
<evidence type="ECO:0000313" key="5">
    <source>
        <dbReference type="Proteomes" id="UP000223968"/>
    </source>
</evidence>
<gene>
    <name evidence="4" type="ORF">AJ79_05908</name>
</gene>
<dbReference type="EMBL" id="PDNB01000099">
    <property type="protein sequence ID" value="PGH08717.1"/>
    <property type="molecule type" value="Genomic_DNA"/>
</dbReference>
<evidence type="ECO:0000259" key="2">
    <source>
        <dbReference type="Pfam" id="PF01408"/>
    </source>
</evidence>
<dbReference type="InterPro" id="IPR000683">
    <property type="entry name" value="Gfo/Idh/MocA-like_OxRdtase_N"/>
</dbReference>
<sequence length="348" mass="36630">MVGIALLGAGIFAKQAHVPALVKNDDANILAVYSRSNASVNSVVEAVNSATEAFTNIDVYSDEKSGYGLDELLQRSDIDAVIVLLPILIGPDVVRKCLAAGKHVLAEKPIAKDVATGKALIADYEGTYAQRNLVFSIAEQFRYDTAFKKAGEIVSSGQIGKLNHVHARVWNNVQPGGKYYETAWRKAPEYQGGFILDGGVHFVALVRMVAGQEIVETKSFAAQFQPHLPPVDTVNAAMKFSGGALGTLCISFASTKAMAEYIFVGTNGALTVKCVGPDTTLIVEGADRKVASQDTYKADGIAGEINAFVRAVVAGKGDKAGSPREALGDVAVVESICSGGGIVPSHTE</sequence>
<dbReference type="STRING" id="1447875.A0A2B7XJB1"/>